<dbReference type="Proteomes" id="UP000270866">
    <property type="component" value="Unassembled WGS sequence"/>
</dbReference>
<name>A0A3L6N2D5_FUSOX</name>
<dbReference type="EMBL" id="MRCU01000010">
    <property type="protein sequence ID" value="RKK10714.1"/>
    <property type="molecule type" value="Genomic_DNA"/>
</dbReference>
<organism evidence="1 2">
    <name type="scientific">Fusarium oxysporum f. sp. cepae</name>
    <dbReference type="NCBI Taxonomy" id="396571"/>
    <lineage>
        <taxon>Eukaryota</taxon>
        <taxon>Fungi</taxon>
        <taxon>Dikarya</taxon>
        <taxon>Ascomycota</taxon>
        <taxon>Pezizomycotina</taxon>
        <taxon>Sordariomycetes</taxon>
        <taxon>Hypocreomycetidae</taxon>
        <taxon>Hypocreales</taxon>
        <taxon>Nectriaceae</taxon>
        <taxon>Fusarium</taxon>
        <taxon>Fusarium oxysporum species complex</taxon>
    </lineage>
</organism>
<evidence type="ECO:0000313" key="2">
    <source>
        <dbReference type="Proteomes" id="UP000270866"/>
    </source>
</evidence>
<protein>
    <submittedName>
        <fullName evidence="1">Uncharacterized protein</fullName>
    </submittedName>
</protein>
<sequence>MLFELNHGDFAVFLGVQAVRMGRGILGSLYKVLFPAMAAHLRSYHGLNFELHTVAAFFTVTVAGA</sequence>
<evidence type="ECO:0000313" key="1">
    <source>
        <dbReference type="EMBL" id="RKK10714.1"/>
    </source>
</evidence>
<proteinExistence type="predicted"/>
<dbReference type="AlphaFoldDB" id="A0A3L6N2D5"/>
<comment type="caution">
    <text evidence="1">The sequence shown here is derived from an EMBL/GenBank/DDBJ whole genome shotgun (WGS) entry which is preliminary data.</text>
</comment>
<gene>
    <name evidence="1" type="ORF">BFJ65_g14709</name>
</gene>
<reference evidence="1 2" key="1">
    <citation type="journal article" date="2018" name="Sci. Rep.">
        <title>Characterisation of pathogen-specific regions and novel effector candidates in Fusarium oxysporum f. sp. cepae.</title>
        <authorList>
            <person name="Armitage A.D."/>
            <person name="Taylor A."/>
            <person name="Sobczyk M.K."/>
            <person name="Baxter L."/>
            <person name="Greenfield B.P."/>
            <person name="Bates H.J."/>
            <person name="Wilson F."/>
            <person name="Jackson A.C."/>
            <person name="Ott S."/>
            <person name="Harrison R.J."/>
            <person name="Clarkson J.P."/>
        </authorList>
    </citation>
    <scope>NUCLEOTIDE SEQUENCE [LARGE SCALE GENOMIC DNA]</scope>
    <source>
        <strain evidence="1 2">FoC_Fus2</strain>
    </source>
</reference>
<accession>A0A3L6N2D5</accession>